<dbReference type="PANTHER" id="PTHR12874">
    <property type="entry name" value="F-BOX ONLY PROTEIN 48-RELATED"/>
    <property type="match status" value="1"/>
</dbReference>
<feature type="region of interest" description="Disordered" evidence="7">
    <location>
        <begin position="146"/>
        <end position="166"/>
    </location>
</feature>
<comment type="caution">
    <text evidence="9">The sequence shown here is derived from an EMBL/GenBank/DDBJ whole genome shotgun (WGS) entry which is preliminary data.</text>
</comment>
<dbReference type="InterPro" id="IPR045464">
    <property type="entry name" value="Hrt3/FBXO9_C"/>
</dbReference>
<name>A0A2G8RUF0_9APHY</name>
<keyword evidence="5" id="KW-0833">Ubl conjugation pathway</keyword>
<evidence type="ECO:0000313" key="10">
    <source>
        <dbReference type="Proteomes" id="UP000230002"/>
    </source>
</evidence>
<dbReference type="GO" id="GO:0031146">
    <property type="term" value="P:SCF-dependent proteasomal ubiquitin-dependent protein catabolic process"/>
    <property type="evidence" value="ECO:0007669"/>
    <property type="project" value="TreeGrafter"/>
</dbReference>
<dbReference type="Proteomes" id="UP000230002">
    <property type="component" value="Unassembled WGS sequence"/>
</dbReference>
<keyword evidence="6" id="KW-0802">TPR repeat</keyword>
<sequence length="458" mass="52226">MPGSKSGVQTEGSDELARFRQQWLEEVRKKKTHTSQDDTRATTSSKAVEAATHSPPHSPSAHRTTHRRTSHHDEPAVVIKPGAPREAVAQFSPTLQRAVEVYQKAVQHEQKSELDDALRLYRTAFRLDTNVDRAYHLMEDELHRKAAAAASTEKQSHKKTPSGTAPAAVDGLLPEMQGLELGPARIPVAHVRGEGFVTGTLASLISSWPPELTFERESEEDEVPIKMLPDELLMIILRLLDHTALERFAKVNKKARVITLDASIWRPMVQAIYKPPQITDDDELETLVAKYMTDYRRVYIEHPRVRYDGIYIAVCHYIRDGIGENVWVNYSHLITYYRYLRFYPDGKVLSLLANEELAPSHVIPLLNPTLRMKGFFIGTWYLDGTELHIEDLLPKEPTPGETRYSFQMLLDLRSRPVGRWNRLDFRGYDSVHIASGEATPLALKNERPFWFSKVRSYA</sequence>
<feature type="region of interest" description="Disordered" evidence="7">
    <location>
        <begin position="1"/>
        <end position="76"/>
    </location>
</feature>
<evidence type="ECO:0000313" key="9">
    <source>
        <dbReference type="EMBL" id="PIL25140.1"/>
    </source>
</evidence>
<dbReference type="OrthoDB" id="2117972at2759"/>
<dbReference type="STRING" id="1077348.A0A2G8RUF0"/>
<dbReference type="PROSITE" id="PS50181">
    <property type="entry name" value="FBOX"/>
    <property type="match status" value="1"/>
</dbReference>
<protein>
    <recommendedName>
        <fullName evidence="3">F-box only protein 9</fullName>
    </recommendedName>
</protein>
<evidence type="ECO:0000256" key="6">
    <source>
        <dbReference type="ARBA" id="ARBA00022803"/>
    </source>
</evidence>
<comment type="subcellular location">
    <subcellularLocation>
        <location evidence="1">Cytoplasm</location>
    </subcellularLocation>
</comment>
<proteinExistence type="predicted"/>
<dbReference type="PANTHER" id="PTHR12874:SF9">
    <property type="entry name" value="F-BOX ONLY PROTEIN 48"/>
    <property type="match status" value="1"/>
</dbReference>
<evidence type="ECO:0000256" key="3">
    <source>
        <dbReference type="ARBA" id="ARBA00019775"/>
    </source>
</evidence>
<feature type="domain" description="F-box" evidence="8">
    <location>
        <begin position="222"/>
        <end position="268"/>
    </location>
</feature>
<dbReference type="GO" id="GO:0005737">
    <property type="term" value="C:cytoplasm"/>
    <property type="evidence" value="ECO:0007669"/>
    <property type="project" value="UniProtKB-SubCell"/>
</dbReference>
<evidence type="ECO:0000256" key="4">
    <source>
        <dbReference type="ARBA" id="ARBA00022490"/>
    </source>
</evidence>
<gene>
    <name evidence="9" type="ORF">GSI_13029</name>
</gene>
<keyword evidence="4" id="KW-0963">Cytoplasm</keyword>
<dbReference type="AlphaFoldDB" id="A0A2G8RUF0"/>
<evidence type="ECO:0000256" key="1">
    <source>
        <dbReference type="ARBA" id="ARBA00004496"/>
    </source>
</evidence>
<dbReference type="Pfam" id="PF19270">
    <property type="entry name" value="FBO_C"/>
    <property type="match status" value="1"/>
</dbReference>
<dbReference type="UniPathway" id="UPA00143"/>
<reference evidence="9 10" key="1">
    <citation type="journal article" date="2015" name="Sci. Rep.">
        <title>Chromosome-level genome map provides insights into diverse defense mechanisms in the medicinal fungus Ganoderma sinense.</title>
        <authorList>
            <person name="Zhu Y."/>
            <person name="Xu J."/>
            <person name="Sun C."/>
            <person name="Zhou S."/>
            <person name="Xu H."/>
            <person name="Nelson D.R."/>
            <person name="Qian J."/>
            <person name="Song J."/>
            <person name="Luo H."/>
            <person name="Xiang L."/>
            <person name="Li Y."/>
            <person name="Xu Z."/>
            <person name="Ji A."/>
            <person name="Wang L."/>
            <person name="Lu S."/>
            <person name="Hayward A."/>
            <person name="Sun W."/>
            <person name="Li X."/>
            <person name="Schwartz D.C."/>
            <person name="Wang Y."/>
            <person name="Chen S."/>
        </authorList>
    </citation>
    <scope>NUCLEOTIDE SEQUENCE [LARGE SCALE GENOMIC DNA]</scope>
    <source>
        <strain evidence="9 10">ZZ0214-1</strain>
    </source>
</reference>
<dbReference type="SUPFAM" id="SSF116846">
    <property type="entry name" value="MIT domain"/>
    <property type="match status" value="1"/>
</dbReference>
<evidence type="ECO:0000259" key="8">
    <source>
        <dbReference type="PROSITE" id="PS50181"/>
    </source>
</evidence>
<dbReference type="InterPro" id="IPR001810">
    <property type="entry name" value="F-box_dom"/>
</dbReference>
<organism evidence="9 10">
    <name type="scientific">Ganoderma sinense ZZ0214-1</name>
    <dbReference type="NCBI Taxonomy" id="1077348"/>
    <lineage>
        <taxon>Eukaryota</taxon>
        <taxon>Fungi</taxon>
        <taxon>Dikarya</taxon>
        <taxon>Basidiomycota</taxon>
        <taxon>Agaricomycotina</taxon>
        <taxon>Agaricomycetes</taxon>
        <taxon>Polyporales</taxon>
        <taxon>Polyporaceae</taxon>
        <taxon>Ganoderma</taxon>
    </lineage>
</organism>
<accession>A0A2G8RUF0</accession>
<dbReference type="GO" id="GO:0016567">
    <property type="term" value="P:protein ubiquitination"/>
    <property type="evidence" value="ECO:0007669"/>
    <property type="project" value="UniProtKB-UniPathway"/>
</dbReference>
<comment type="pathway">
    <text evidence="2">Protein modification; protein ubiquitination.</text>
</comment>
<dbReference type="InterPro" id="IPR036181">
    <property type="entry name" value="MIT_dom_sf"/>
</dbReference>
<dbReference type="Pfam" id="PF12937">
    <property type="entry name" value="F-box-like"/>
    <property type="match status" value="1"/>
</dbReference>
<feature type="compositionally biased region" description="Basic and acidic residues" evidence="7">
    <location>
        <begin position="15"/>
        <end position="40"/>
    </location>
</feature>
<keyword evidence="10" id="KW-1185">Reference proteome</keyword>
<evidence type="ECO:0000256" key="7">
    <source>
        <dbReference type="SAM" id="MobiDB-lite"/>
    </source>
</evidence>
<evidence type="ECO:0000256" key="5">
    <source>
        <dbReference type="ARBA" id="ARBA00022786"/>
    </source>
</evidence>
<dbReference type="GO" id="GO:0019005">
    <property type="term" value="C:SCF ubiquitin ligase complex"/>
    <property type="evidence" value="ECO:0007669"/>
    <property type="project" value="TreeGrafter"/>
</dbReference>
<dbReference type="EMBL" id="AYKW01000056">
    <property type="protein sequence ID" value="PIL25140.1"/>
    <property type="molecule type" value="Genomic_DNA"/>
</dbReference>
<evidence type="ECO:0000256" key="2">
    <source>
        <dbReference type="ARBA" id="ARBA00004906"/>
    </source>
</evidence>
<dbReference type="Gene3D" id="1.20.1280.50">
    <property type="match status" value="1"/>
</dbReference>
<dbReference type="InterPro" id="IPR036047">
    <property type="entry name" value="F-box-like_dom_sf"/>
</dbReference>
<dbReference type="SUPFAM" id="SSF81383">
    <property type="entry name" value="F-box domain"/>
    <property type="match status" value="1"/>
</dbReference>
<feature type="compositionally biased region" description="Polar residues" evidence="7">
    <location>
        <begin position="1"/>
        <end position="11"/>
    </location>
</feature>